<dbReference type="Pfam" id="PF00005">
    <property type="entry name" value="ABC_tran"/>
    <property type="match status" value="1"/>
</dbReference>
<proteinExistence type="inferred from homology"/>
<keyword evidence="4" id="KW-0067">ATP-binding</keyword>
<dbReference type="RefSeq" id="WP_203848755.1">
    <property type="nucleotide sequence ID" value="NZ_BAAAVW010000016.1"/>
</dbReference>
<dbReference type="PROSITE" id="PS00211">
    <property type="entry name" value="ABC_TRANSPORTER_1"/>
    <property type="match status" value="1"/>
</dbReference>
<dbReference type="GO" id="GO:0016887">
    <property type="term" value="F:ATP hydrolysis activity"/>
    <property type="evidence" value="ECO:0007669"/>
    <property type="project" value="InterPro"/>
</dbReference>
<dbReference type="SUPFAM" id="SSF52540">
    <property type="entry name" value="P-loop containing nucleoside triphosphate hydrolases"/>
    <property type="match status" value="1"/>
</dbReference>
<evidence type="ECO:0000313" key="7">
    <source>
        <dbReference type="EMBL" id="GIG47011.1"/>
    </source>
</evidence>
<dbReference type="Gene3D" id="3.40.50.300">
    <property type="entry name" value="P-loop containing nucleotide triphosphate hydrolases"/>
    <property type="match status" value="1"/>
</dbReference>
<dbReference type="GO" id="GO:0005524">
    <property type="term" value="F:ATP binding"/>
    <property type="evidence" value="ECO:0007669"/>
    <property type="project" value="UniProtKB-KW"/>
</dbReference>
<evidence type="ECO:0000256" key="1">
    <source>
        <dbReference type="ARBA" id="ARBA00005417"/>
    </source>
</evidence>
<sequence>MDRTAKTDGAPITLDRLVKTYPNSTTAVDQLSLDIAGGDVTVLIGPSGCGKSTVLRMINRLIEPTGGRVLVDGEDVTSVDPVRLRRTIGYVIQNVGLFPHQTVRANVGTVPRMLGWDKKTIAARTDELLDLVGLEPGRYSARYPHELSGGQRQRVGFARALAADPVVLLMDEPFSAVDPINRGRLQDEFLRLRQSVRKTTILVTHDLQEAIKLGDKIAVLSDHAHLEQYATPAELLAGPANAFVEQFIGEDRGVMRLSVTPIPRNRLHPLDGAPDGLPSVAADATLRVAFGTMLASGTGSVVVRDGDEVLGLLSAADVQLALAEVDAATR</sequence>
<keyword evidence="8" id="KW-1185">Reference proteome</keyword>
<evidence type="ECO:0000256" key="2">
    <source>
        <dbReference type="ARBA" id="ARBA00022448"/>
    </source>
</evidence>
<dbReference type="Proteomes" id="UP000660611">
    <property type="component" value="Unassembled WGS sequence"/>
</dbReference>
<dbReference type="FunFam" id="3.40.50.300:FF:000425">
    <property type="entry name" value="Probable ABC transporter, ATP-binding subunit"/>
    <property type="match status" value="1"/>
</dbReference>
<dbReference type="AlphaFoldDB" id="A0A919PLS6"/>
<dbReference type="InterPro" id="IPR027417">
    <property type="entry name" value="P-loop_NTPase"/>
</dbReference>
<evidence type="ECO:0000256" key="3">
    <source>
        <dbReference type="ARBA" id="ARBA00022741"/>
    </source>
</evidence>
<dbReference type="PANTHER" id="PTHR43117">
    <property type="entry name" value="OSMOPROTECTANT IMPORT ATP-BINDING PROTEIN OSMV"/>
    <property type="match status" value="1"/>
</dbReference>
<dbReference type="PANTHER" id="PTHR43117:SF4">
    <property type="entry name" value="OSMOPROTECTANT IMPORT ATP-BINDING PROTEIN OSMV"/>
    <property type="match status" value="1"/>
</dbReference>
<keyword evidence="3" id="KW-0547">Nucleotide-binding</keyword>
<dbReference type="InterPro" id="IPR046342">
    <property type="entry name" value="CBS_dom_sf"/>
</dbReference>
<dbReference type="EMBL" id="BONQ01000079">
    <property type="protein sequence ID" value="GIG47011.1"/>
    <property type="molecule type" value="Genomic_DNA"/>
</dbReference>
<evidence type="ECO:0000256" key="5">
    <source>
        <dbReference type="ARBA" id="ARBA00066388"/>
    </source>
</evidence>
<comment type="similarity">
    <text evidence="1">Belongs to the ABC transporter superfamily.</text>
</comment>
<evidence type="ECO:0000313" key="8">
    <source>
        <dbReference type="Proteomes" id="UP000660611"/>
    </source>
</evidence>
<dbReference type="InterPro" id="IPR017871">
    <property type="entry name" value="ABC_transporter-like_CS"/>
</dbReference>
<accession>A0A919PLS6</accession>
<reference evidence="7" key="1">
    <citation type="submission" date="2021-01" db="EMBL/GenBank/DDBJ databases">
        <title>Whole genome shotgun sequence of Dactylosporangium siamense NBRC 106093.</title>
        <authorList>
            <person name="Komaki H."/>
            <person name="Tamura T."/>
        </authorList>
    </citation>
    <scope>NUCLEOTIDE SEQUENCE</scope>
    <source>
        <strain evidence="7">NBRC 106093</strain>
    </source>
</reference>
<name>A0A919PLS6_9ACTN</name>
<keyword evidence="2" id="KW-0813">Transport</keyword>
<dbReference type="InterPro" id="IPR003593">
    <property type="entry name" value="AAA+_ATPase"/>
</dbReference>
<evidence type="ECO:0000259" key="6">
    <source>
        <dbReference type="PROSITE" id="PS50893"/>
    </source>
</evidence>
<dbReference type="PROSITE" id="PS50893">
    <property type="entry name" value="ABC_TRANSPORTER_2"/>
    <property type="match status" value="1"/>
</dbReference>
<organism evidence="7 8">
    <name type="scientific">Dactylosporangium siamense</name>
    <dbReference type="NCBI Taxonomy" id="685454"/>
    <lineage>
        <taxon>Bacteria</taxon>
        <taxon>Bacillati</taxon>
        <taxon>Actinomycetota</taxon>
        <taxon>Actinomycetes</taxon>
        <taxon>Micromonosporales</taxon>
        <taxon>Micromonosporaceae</taxon>
        <taxon>Dactylosporangium</taxon>
    </lineage>
</organism>
<evidence type="ECO:0000256" key="4">
    <source>
        <dbReference type="ARBA" id="ARBA00022840"/>
    </source>
</evidence>
<protein>
    <recommendedName>
        <fullName evidence="5">ABC-type quaternary amine transporter</fullName>
        <ecNumber evidence="5">7.6.2.9</ecNumber>
    </recommendedName>
</protein>
<gene>
    <name evidence="7" type="ORF">Dsi01nite_050520</name>
</gene>
<dbReference type="GO" id="GO:0015418">
    <property type="term" value="F:ABC-type quaternary ammonium compound transporting activity"/>
    <property type="evidence" value="ECO:0007669"/>
    <property type="project" value="UniProtKB-EC"/>
</dbReference>
<dbReference type="SMART" id="SM00382">
    <property type="entry name" value="AAA"/>
    <property type="match status" value="1"/>
</dbReference>
<dbReference type="InterPro" id="IPR003439">
    <property type="entry name" value="ABC_transporter-like_ATP-bd"/>
</dbReference>
<dbReference type="EC" id="7.6.2.9" evidence="5"/>
<feature type="domain" description="ABC transporter" evidence="6">
    <location>
        <begin position="12"/>
        <end position="248"/>
    </location>
</feature>
<dbReference type="SUPFAM" id="SSF54631">
    <property type="entry name" value="CBS-domain pair"/>
    <property type="match status" value="1"/>
</dbReference>
<comment type="caution">
    <text evidence="7">The sequence shown here is derived from an EMBL/GenBank/DDBJ whole genome shotgun (WGS) entry which is preliminary data.</text>
</comment>